<dbReference type="PANTHER" id="PTHR11926:SF1412">
    <property type="entry name" value="UDP-GLYCOSYLTRANSFERASE 83A1-LIKE"/>
    <property type="match status" value="1"/>
</dbReference>
<evidence type="ECO:0000313" key="4">
    <source>
        <dbReference type="Proteomes" id="UP000825729"/>
    </source>
</evidence>
<comment type="similarity">
    <text evidence="1">Belongs to the UDP-glycosyltransferase family.</text>
</comment>
<dbReference type="PANTHER" id="PTHR11926">
    <property type="entry name" value="GLUCOSYL/GLUCURONOSYL TRANSFERASES"/>
    <property type="match status" value="1"/>
</dbReference>
<keyword evidence="4" id="KW-1185">Reference proteome</keyword>
<dbReference type="CDD" id="cd03784">
    <property type="entry name" value="GT1_Gtf-like"/>
    <property type="match status" value="1"/>
</dbReference>
<sequence length="460" mass="51348">MGKPHAVVVPFPAQGHVLPLTELSHRLVDNGFRVTMVCTEFDKARILAASKKEEHQGMEGISFASVPDGLETDDDRGDVGLLCKFVLEDLEPLLEDLFRRIHEREEDKISCVIADVCAPPASSVAKKMGLPTYGFCPASAANLALCFHIPKLIESGIIVGENGTILEEQIIQISPTIPEMSTRYFAWNCLPDPRASRLIYRLMIEVTRIPALVDRILCNCFRGLESPALDWIPKAVPIGPLLPPKRPVTKPVAHFWAEDPSCLTWLDQQQDRSVIYVSFGSFTLLNQAQFEELAAGLEQSGRPFLWVVRPNLMSGSAVAYPENFLDRVGERGKMVSWAPQQKVLAHRAVACFVSHCGWNSTMEGLSNGVPFLCWPYFSDQFLDMKYICEVWKTGLELKADENGIITREEIRRMVGALLCDEGIETRASKMKETAEEAVGGGGTSRKNFDDFIEEIKRRHV</sequence>
<accession>A0AAV7DYJ6</accession>
<dbReference type="FunFam" id="3.40.50.2000:FF:000108">
    <property type="entry name" value="UDP-glycosyltransferase 83A1"/>
    <property type="match status" value="1"/>
</dbReference>
<reference evidence="3 4" key="1">
    <citation type="submission" date="2021-07" db="EMBL/GenBank/DDBJ databases">
        <title>The Aristolochia fimbriata genome: insights into angiosperm evolution, floral development and chemical biosynthesis.</title>
        <authorList>
            <person name="Jiao Y."/>
        </authorList>
    </citation>
    <scope>NUCLEOTIDE SEQUENCE [LARGE SCALE GENOMIC DNA]</scope>
    <source>
        <strain evidence="3">IBCAS-2021</strain>
        <tissue evidence="3">Leaf</tissue>
    </source>
</reference>
<dbReference type="GO" id="GO:0080043">
    <property type="term" value="F:quercetin 3-O-glucosyltransferase activity"/>
    <property type="evidence" value="ECO:0007669"/>
    <property type="project" value="TreeGrafter"/>
</dbReference>
<dbReference type="EMBL" id="JAINDJ010000008">
    <property type="protein sequence ID" value="KAG9440591.1"/>
    <property type="molecule type" value="Genomic_DNA"/>
</dbReference>
<dbReference type="GO" id="GO:0080044">
    <property type="term" value="F:quercetin 7-O-glucosyltransferase activity"/>
    <property type="evidence" value="ECO:0007669"/>
    <property type="project" value="TreeGrafter"/>
</dbReference>
<dbReference type="InterPro" id="IPR002213">
    <property type="entry name" value="UDP_glucos_trans"/>
</dbReference>
<dbReference type="Gene3D" id="3.40.50.2000">
    <property type="entry name" value="Glycogen Phosphorylase B"/>
    <property type="match status" value="2"/>
</dbReference>
<comment type="caution">
    <text evidence="3">The sequence shown here is derived from an EMBL/GenBank/DDBJ whole genome shotgun (WGS) entry which is preliminary data.</text>
</comment>
<keyword evidence="2" id="KW-0808">Transferase</keyword>
<dbReference type="SUPFAM" id="SSF53756">
    <property type="entry name" value="UDP-Glycosyltransferase/glycogen phosphorylase"/>
    <property type="match status" value="1"/>
</dbReference>
<gene>
    <name evidence="3" type="ORF">H6P81_020756</name>
</gene>
<name>A0AAV7DYJ6_ARIFI</name>
<dbReference type="Pfam" id="PF00201">
    <property type="entry name" value="UDPGT"/>
    <property type="match status" value="1"/>
</dbReference>
<evidence type="ECO:0000256" key="2">
    <source>
        <dbReference type="ARBA" id="ARBA00022679"/>
    </source>
</evidence>
<evidence type="ECO:0000313" key="3">
    <source>
        <dbReference type="EMBL" id="KAG9440591.1"/>
    </source>
</evidence>
<dbReference type="Proteomes" id="UP000825729">
    <property type="component" value="Unassembled WGS sequence"/>
</dbReference>
<dbReference type="AlphaFoldDB" id="A0AAV7DYJ6"/>
<organism evidence="3 4">
    <name type="scientific">Aristolochia fimbriata</name>
    <name type="common">White veined hardy Dutchman's pipe vine</name>
    <dbReference type="NCBI Taxonomy" id="158543"/>
    <lineage>
        <taxon>Eukaryota</taxon>
        <taxon>Viridiplantae</taxon>
        <taxon>Streptophyta</taxon>
        <taxon>Embryophyta</taxon>
        <taxon>Tracheophyta</taxon>
        <taxon>Spermatophyta</taxon>
        <taxon>Magnoliopsida</taxon>
        <taxon>Magnoliidae</taxon>
        <taxon>Piperales</taxon>
        <taxon>Aristolochiaceae</taxon>
        <taxon>Aristolochia</taxon>
    </lineage>
</organism>
<evidence type="ECO:0000256" key="1">
    <source>
        <dbReference type="ARBA" id="ARBA00009995"/>
    </source>
</evidence>
<proteinExistence type="inferred from homology"/>
<evidence type="ECO:0008006" key="5">
    <source>
        <dbReference type="Google" id="ProtNLM"/>
    </source>
</evidence>
<dbReference type="FunFam" id="3.40.50.2000:FF:000061">
    <property type="entry name" value="UDP-glycosyltransferase 83A1"/>
    <property type="match status" value="1"/>
</dbReference>
<protein>
    <recommendedName>
        <fullName evidence="5">Glycosyltransferase</fullName>
    </recommendedName>
</protein>